<reference evidence="2 3" key="1">
    <citation type="submission" date="2019-03" db="EMBL/GenBank/DDBJ databases">
        <authorList>
            <person name="Kim M.K.M."/>
        </authorList>
    </citation>
    <scope>NUCLEOTIDE SEQUENCE [LARGE SCALE GENOMIC DNA]</scope>
    <source>
        <strain evidence="2 3">17J68-15</strain>
    </source>
</reference>
<dbReference type="InterPro" id="IPR038153">
    <property type="entry name" value="EvaA-like_sf"/>
</dbReference>
<sequence length="485" mass="55566">MDTRISAAPQPTFNQNAQLLFLQSALTLDNPFNSTQQVLAWVQERNRQVTVNIERIPFAQMRNWFIDAEQTKLQHSSGSFFSIEGINVRTNAGPVPDWDQPIINQPEIGYLGIITKEFNGILYFLLQAKIEPGNVNNVQLSPTLQATKSNYTKVHQGKTPNYLEYFTDRGRCEILLDQLQSEQGARFLKKRNRNIIIKTTEDIPVLEDYCWLTLGQVKELMRMDNVVNMDTRTVISGISYGNHSDETVRFYNLVNRPGASAGPRFLASELNAQVALHTSDEIIHWFTNLKARYDLLIKSLPLHSVRDWVIEDAQIRHKDNKFFRVVGVHVEIGNREVTSWDQPLIEPVQEGICAFIVKEIHGLLHFLVQAKVESGNFDILEMAPTVQCITGSYRNESSLQNLPYLSYVLEAAPETVVFDTLQSEEGGRFYREQNRNMILMAGPDFPEETPENYTWMTLNQLKTFIKFNNYLNIQARSLIAAISFQ</sequence>
<name>A0A4V2WMV8_9BACT</name>
<dbReference type="InterPro" id="IPR005212">
    <property type="entry name" value="EvaA-like"/>
</dbReference>
<proteinExistence type="predicted"/>
<keyword evidence="3" id="KW-1185">Reference proteome</keyword>
<dbReference type="AlphaFoldDB" id="A0A4V2WMV8"/>
<dbReference type="Gene3D" id="3.90.79.40">
    <property type="entry name" value="EvaA sugar 2,3-dehydratase subunit"/>
    <property type="match status" value="2"/>
</dbReference>
<evidence type="ECO:0000259" key="1">
    <source>
        <dbReference type="Pfam" id="PF03559"/>
    </source>
</evidence>
<evidence type="ECO:0000313" key="3">
    <source>
        <dbReference type="Proteomes" id="UP000295164"/>
    </source>
</evidence>
<feature type="domain" description="dTDP-4-dehydro-6-deoxy-alpha-D-glucopyranose 2,3-dehydratase" evidence="1">
    <location>
        <begin position="36"/>
        <end position="237"/>
    </location>
</feature>
<gene>
    <name evidence="2" type="ORF">E0486_07200</name>
</gene>
<dbReference type="Proteomes" id="UP000295164">
    <property type="component" value="Unassembled WGS sequence"/>
</dbReference>
<dbReference type="GO" id="GO:0016829">
    <property type="term" value="F:lyase activity"/>
    <property type="evidence" value="ECO:0007669"/>
    <property type="project" value="InterPro"/>
</dbReference>
<accession>A0A4V2WMV8</accession>
<organism evidence="2 3">
    <name type="scientific">Flaviaesturariibacter aridisoli</name>
    <dbReference type="NCBI Taxonomy" id="2545761"/>
    <lineage>
        <taxon>Bacteria</taxon>
        <taxon>Pseudomonadati</taxon>
        <taxon>Bacteroidota</taxon>
        <taxon>Chitinophagia</taxon>
        <taxon>Chitinophagales</taxon>
        <taxon>Chitinophagaceae</taxon>
        <taxon>Flaviaestuariibacter</taxon>
    </lineage>
</organism>
<protein>
    <submittedName>
        <fullName evidence="2">NDP-hexose 2,3-dehydratase</fullName>
    </submittedName>
</protein>
<dbReference type="Pfam" id="PF03559">
    <property type="entry name" value="Hexose_dehydrat"/>
    <property type="match status" value="2"/>
</dbReference>
<evidence type="ECO:0000313" key="2">
    <source>
        <dbReference type="EMBL" id="TCZ73132.1"/>
    </source>
</evidence>
<dbReference type="OrthoDB" id="9814961at2"/>
<dbReference type="RefSeq" id="WP_131851477.1">
    <property type="nucleotide sequence ID" value="NZ_SKFH01000008.1"/>
</dbReference>
<dbReference type="EMBL" id="SKFH01000008">
    <property type="protein sequence ID" value="TCZ73132.1"/>
    <property type="molecule type" value="Genomic_DNA"/>
</dbReference>
<comment type="caution">
    <text evidence="2">The sequence shown here is derived from an EMBL/GenBank/DDBJ whole genome shotgun (WGS) entry which is preliminary data.</text>
</comment>
<feature type="domain" description="dTDP-4-dehydro-6-deoxy-alpha-D-glucopyranose 2,3-dehydratase" evidence="1">
    <location>
        <begin position="280"/>
        <end position="481"/>
    </location>
</feature>